<evidence type="ECO:0000313" key="3">
    <source>
        <dbReference type="Proteomes" id="UP001607302"/>
    </source>
</evidence>
<reference evidence="2 3" key="1">
    <citation type="journal article" date="2024" name="Ann. Entomol. Soc. Am.">
        <title>Genomic analyses of the southern and eastern yellowjacket wasps (Hymenoptera: Vespidae) reveal evolutionary signatures of social life.</title>
        <authorList>
            <person name="Catto M.A."/>
            <person name="Caine P.B."/>
            <person name="Orr S.E."/>
            <person name="Hunt B.G."/>
            <person name="Goodisman M.A.D."/>
        </authorList>
    </citation>
    <scope>NUCLEOTIDE SEQUENCE [LARGE SCALE GENOMIC DNA]</scope>
    <source>
        <strain evidence="2">233</strain>
        <tissue evidence="2">Head and thorax</tissue>
    </source>
</reference>
<gene>
    <name evidence="2" type="ORF">V1478_013499</name>
</gene>
<dbReference type="Proteomes" id="UP001607302">
    <property type="component" value="Unassembled WGS sequence"/>
</dbReference>
<organism evidence="2 3">
    <name type="scientific">Vespula squamosa</name>
    <name type="common">Southern yellow jacket</name>
    <name type="synonym">Wasp</name>
    <dbReference type="NCBI Taxonomy" id="30214"/>
    <lineage>
        <taxon>Eukaryota</taxon>
        <taxon>Metazoa</taxon>
        <taxon>Ecdysozoa</taxon>
        <taxon>Arthropoda</taxon>
        <taxon>Hexapoda</taxon>
        <taxon>Insecta</taxon>
        <taxon>Pterygota</taxon>
        <taxon>Neoptera</taxon>
        <taxon>Endopterygota</taxon>
        <taxon>Hymenoptera</taxon>
        <taxon>Apocrita</taxon>
        <taxon>Aculeata</taxon>
        <taxon>Vespoidea</taxon>
        <taxon>Vespidae</taxon>
        <taxon>Vespinae</taxon>
        <taxon>Vespula</taxon>
    </lineage>
</organism>
<accession>A0ABD2AB01</accession>
<dbReference type="EMBL" id="JAUDFV010000153">
    <property type="protein sequence ID" value="KAL2717799.1"/>
    <property type="molecule type" value="Genomic_DNA"/>
</dbReference>
<dbReference type="Pfam" id="PF22593">
    <property type="entry name" value="SPMIP11"/>
    <property type="match status" value="1"/>
</dbReference>
<evidence type="ECO:0000256" key="1">
    <source>
        <dbReference type="SAM" id="Phobius"/>
    </source>
</evidence>
<proteinExistence type="predicted"/>
<dbReference type="AlphaFoldDB" id="A0ABD2AB01"/>
<feature type="transmembrane region" description="Helical" evidence="1">
    <location>
        <begin position="6"/>
        <end position="28"/>
    </location>
</feature>
<keyword evidence="3" id="KW-1185">Reference proteome</keyword>
<evidence type="ECO:0000313" key="2">
    <source>
        <dbReference type="EMBL" id="KAL2717799.1"/>
    </source>
</evidence>
<sequence>MCSEKLYRFNLTLILLFLLILYNVLTYIHNILRMEMFGVTLIGYDNYFTETLNKDYQEPVILPNIKEILEERLRRYKNRSFSEVYNKLDPIFGTTDGFSYGSYKRMYLQRKKGLWKPVGPTDMYRIPTTRAQEIGFWTKDSLLSEANWTKSTKNYGIRYSEMTNIFHKLKLADPLVIL</sequence>
<keyword evidence="1" id="KW-0472">Membrane</keyword>
<protein>
    <submittedName>
        <fullName evidence="2">Uncharacterized protein</fullName>
    </submittedName>
</protein>
<keyword evidence="1" id="KW-1133">Transmembrane helix</keyword>
<name>A0ABD2AB01_VESSQ</name>
<keyword evidence="1" id="KW-0812">Transmembrane</keyword>
<comment type="caution">
    <text evidence="2">The sequence shown here is derived from an EMBL/GenBank/DDBJ whole genome shotgun (WGS) entry which is preliminary data.</text>
</comment>